<comment type="caution">
    <text evidence="2">The sequence shown here is derived from an EMBL/GenBank/DDBJ whole genome shotgun (WGS) entry which is preliminary data.</text>
</comment>
<dbReference type="OrthoDB" id="534610at2759"/>
<proteinExistence type="predicted"/>
<evidence type="ECO:0000313" key="2">
    <source>
        <dbReference type="EMBL" id="MQL96008.1"/>
    </source>
</evidence>
<evidence type="ECO:0000256" key="1">
    <source>
        <dbReference type="SAM" id="MobiDB-lite"/>
    </source>
</evidence>
<protein>
    <submittedName>
        <fullName evidence="2">Uncharacterized protein</fullName>
    </submittedName>
</protein>
<reference evidence="2" key="1">
    <citation type="submission" date="2017-07" db="EMBL/GenBank/DDBJ databases">
        <title>Taro Niue Genome Assembly and Annotation.</title>
        <authorList>
            <person name="Atibalentja N."/>
            <person name="Keating K."/>
            <person name="Fields C.J."/>
        </authorList>
    </citation>
    <scope>NUCLEOTIDE SEQUENCE</scope>
    <source>
        <strain evidence="2">Niue_2</strain>
        <tissue evidence="2">Leaf</tissue>
    </source>
</reference>
<feature type="region of interest" description="Disordered" evidence="1">
    <location>
        <begin position="28"/>
        <end position="72"/>
    </location>
</feature>
<sequence>MTLQWDTPAGRGRSRVGHAVRTGHPLLLLTLPHSSPSPPPPQKDEPFGAGPIRCRGGREGGGGGEGLRGESGTQPPFLLLDSVMLFAPLTVSGNIRAAVGVIPPASQVRLGRSVGAPDSDPTAARCPFAVSYIRDFYIEACDCQMKFIMGAGSELNPHRVLEGVHGVCLIPHSPFRAEKVFHGDFRSSCADSGVSTTNQSLVIQRLWEQRPSCMRPIRCCLRGDRHLAETIANVVTSLPFIVLGLQAPRQVPLYYHKKNLNSKLYANSLIGVGIASSLYHSSRGQLRKYLRWADYTMIATTTVCLSRAVRNENPKMLMAASAFFLPIQPLMVSVVHTGMMEVAFARRASKKPELKLAHNLHTLSSLLGGALFIADDCFPRTPYIHAAWHLAAAVGVGTCNKLLE</sequence>
<dbReference type="Proteomes" id="UP000652761">
    <property type="component" value="Unassembled WGS sequence"/>
</dbReference>
<evidence type="ECO:0000313" key="3">
    <source>
        <dbReference type="Proteomes" id="UP000652761"/>
    </source>
</evidence>
<organism evidence="2 3">
    <name type="scientific">Colocasia esculenta</name>
    <name type="common">Wild taro</name>
    <name type="synonym">Arum esculentum</name>
    <dbReference type="NCBI Taxonomy" id="4460"/>
    <lineage>
        <taxon>Eukaryota</taxon>
        <taxon>Viridiplantae</taxon>
        <taxon>Streptophyta</taxon>
        <taxon>Embryophyta</taxon>
        <taxon>Tracheophyta</taxon>
        <taxon>Spermatophyta</taxon>
        <taxon>Magnoliopsida</taxon>
        <taxon>Liliopsida</taxon>
        <taxon>Araceae</taxon>
        <taxon>Aroideae</taxon>
        <taxon>Colocasieae</taxon>
        <taxon>Colocasia</taxon>
    </lineage>
</organism>
<accession>A0A843VHV7</accession>
<gene>
    <name evidence="2" type="ORF">Taro_028678</name>
</gene>
<dbReference type="PANTHER" id="PTHR35100:SF1">
    <property type="entry name" value="F15H11.13 PROTEIN"/>
    <property type="match status" value="1"/>
</dbReference>
<dbReference type="EMBL" id="NMUH01001865">
    <property type="protein sequence ID" value="MQL96008.1"/>
    <property type="molecule type" value="Genomic_DNA"/>
</dbReference>
<keyword evidence="3" id="KW-1185">Reference proteome</keyword>
<dbReference type="AlphaFoldDB" id="A0A843VHV7"/>
<name>A0A843VHV7_COLES</name>
<dbReference type="PANTHER" id="PTHR35100">
    <property type="entry name" value="FOLD PROTEIN"/>
    <property type="match status" value="1"/>
</dbReference>